<dbReference type="Proteomes" id="UP000315540">
    <property type="component" value="Unassembled WGS sequence"/>
</dbReference>
<dbReference type="InterPro" id="IPR051213">
    <property type="entry name" value="START_lipid_transfer"/>
</dbReference>
<dbReference type="InterPro" id="IPR023393">
    <property type="entry name" value="START-like_dom_sf"/>
</dbReference>
<dbReference type="Gene3D" id="3.30.530.20">
    <property type="match status" value="1"/>
</dbReference>
<dbReference type="OrthoDB" id="5734556at2"/>
<dbReference type="PANTHER" id="PTHR19308:SF14">
    <property type="entry name" value="START DOMAIN-CONTAINING PROTEIN"/>
    <property type="match status" value="1"/>
</dbReference>
<organism evidence="2 3">
    <name type="scientific">Aquimarina algicola</name>
    <dbReference type="NCBI Taxonomy" id="2589995"/>
    <lineage>
        <taxon>Bacteria</taxon>
        <taxon>Pseudomonadati</taxon>
        <taxon>Bacteroidota</taxon>
        <taxon>Flavobacteriia</taxon>
        <taxon>Flavobacteriales</taxon>
        <taxon>Flavobacteriaceae</taxon>
        <taxon>Aquimarina</taxon>
    </lineage>
</organism>
<evidence type="ECO:0000259" key="1">
    <source>
        <dbReference type="Pfam" id="PF01852"/>
    </source>
</evidence>
<dbReference type="GO" id="GO:0008289">
    <property type="term" value="F:lipid binding"/>
    <property type="evidence" value="ECO:0007669"/>
    <property type="project" value="InterPro"/>
</dbReference>
<gene>
    <name evidence="2" type="ORF">FHK87_09270</name>
</gene>
<dbReference type="GO" id="GO:0005737">
    <property type="term" value="C:cytoplasm"/>
    <property type="evidence" value="ECO:0007669"/>
    <property type="project" value="UniProtKB-ARBA"/>
</dbReference>
<proteinExistence type="predicted"/>
<keyword evidence="3" id="KW-1185">Reference proteome</keyword>
<dbReference type="PIRSF" id="PIRSF039033">
    <property type="entry name" value="START_dom"/>
    <property type="match status" value="1"/>
</dbReference>
<dbReference type="PANTHER" id="PTHR19308">
    <property type="entry name" value="PHOSPHATIDYLCHOLINE TRANSFER PROTEIN"/>
    <property type="match status" value="1"/>
</dbReference>
<evidence type="ECO:0000313" key="3">
    <source>
        <dbReference type="Proteomes" id="UP000315540"/>
    </source>
</evidence>
<accession>A0A504J9Z1</accession>
<dbReference type="InterPro" id="IPR002913">
    <property type="entry name" value="START_lipid-bd_dom"/>
</dbReference>
<sequence>MRIISFLCVLIPLISFSQSQWKLAKDDKGIKIWVRNFENSPYKEYKATTYVDTSMQGVIKELLEAPSYTKNCEEGVSHLVKVNSANEYIFYVRNNFPWPIKNRDVVSKLSLKQIADDKIKLCISAAPKEIPLVKSTLRIQELSGHWLLEENEKGIKITQQLYINPEGTLPPFITNALLVTGPFKTFRTLKETLENIDS</sequence>
<name>A0A504J9Z1_9FLAO</name>
<dbReference type="Pfam" id="PF01852">
    <property type="entry name" value="START"/>
    <property type="match status" value="1"/>
</dbReference>
<dbReference type="EMBL" id="VFWZ01000002">
    <property type="protein sequence ID" value="TPN87756.1"/>
    <property type="molecule type" value="Genomic_DNA"/>
</dbReference>
<reference evidence="2 3" key="1">
    <citation type="submission" date="2019-06" db="EMBL/GenBank/DDBJ databases">
        <authorList>
            <person name="Meng X."/>
        </authorList>
    </citation>
    <scope>NUCLEOTIDE SEQUENCE [LARGE SCALE GENOMIC DNA]</scope>
    <source>
        <strain evidence="2 3">M625</strain>
    </source>
</reference>
<feature type="domain" description="START" evidence="1">
    <location>
        <begin position="8"/>
        <end position="195"/>
    </location>
</feature>
<dbReference type="AlphaFoldDB" id="A0A504J9Z1"/>
<dbReference type="RefSeq" id="WP_140592395.1">
    <property type="nucleotide sequence ID" value="NZ_VFWZ01000002.1"/>
</dbReference>
<comment type="caution">
    <text evidence="2">The sequence shown here is derived from an EMBL/GenBank/DDBJ whole genome shotgun (WGS) entry which is preliminary data.</text>
</comment>
<dbReference type="InterPro" id="IPR028347">
    <property type="entry name" value="START_dom_prot"/>
</dbReference>
<dbReference type="SUPFAM" id="SSF55961">
    <property type="entry name" value="Bet v1-like"/>
    <property type="match status" value="1"/>
</dbReference>
<evidence type="ECO:0000313" key="2">
    <source>
        <dbReference type="EMBL" id="TPN87756.1"/>
    </source>
</evidence>
<protein>
    <recommendedName>
        <fullName evidence="1">START domain-containing protein</fullName>
    </recommendedName>
</protein>